<dbReference type="InterPro" id="IPR001851">
    <property type="entry name" value="ABC_transp_permease"/>
</dbReference>
<feature type="transmembrane region" description="Helical" evidence="6">
    <location>
        <begin position="333"/>
        <end position="357"/>
    </location>
</feature>
<keyword evidence="3 6" id="KW-0812">Transmembrane</keyword>
<evidence type="ECO:0000313" key="7">
    <source>
        <dbReference type="EMBL" id="SDX22970.1"/>
    </source>
</evidence>
<dbReference type="PANTHER" id="PTHR47089">
    <property type="entry name" value="ABC TRANSPORTER, PERMEASE PROTEIN"/>
    <property type="match status" value="1"/>
</dbReference>
<dbReference type="GO" id="GO:0005886">
    <property type="term" value="C:plasma membrane"/>
    <property type="evidence" value="ECO:0007669"/>
    <property type="project" value="UniProtKB-SubCell"/>
</dbReference>
<evidence type="ECO:0000256" key="2">
    <source>
        <dbReference type="ARBA" id="ARBA00022475"/>
    </source>
</evidence>
<protein>
    <submittedName>
        <fullName evidence="7">Nucleoside ABC transporter membrane protein</fullName>
    </submittedName>
</protein>
<comment type="subcellular location">
    <subcellularLocation>
        <location evidence="1">Cell membrane</location>
        <topology evidence="1">Multi-pass membrane protein</topology>
    </subcellularLocation>
</comment>
<dbReference type="Proteomes" id="UP000198828">
    <property type="component" value="Unassembled WGS sequence"/>
</dbReference>
<evidence type="ECO:0000256" key="5">
    <source>
        <dbReference type="ARBA" id="ARBA00023136"/>
    </source>
</evidence>
<keyword evidence="5 6" id="KW-0472">Membrane</keyword>
<feature type="transmembrane region" description="Helical" evidence="6">
    <location>
        <begin position="103"/>
        <end position="126"/>
    </location>
</feature>
<dbReference type="GO" id="GO:0022857">
    <property type="term" value="F:transmembrane transporter activity"/>
    <property type="evidence" value="ECO:0007669"/>
    <property type="project" value="InterPro"/>
</dbReference>
<keyword evidence="8" id="KW-1185">Reference proteome</keyword>
<organism evidence="7 8">
    <name type="scientific">Tepidimicrobium xylanilyticum</name>
    <dbReference type="NCBI Taxonomy" id="1123352"/>
    <lineage>
        <taxon>Bacteria</taxon>
        <taxon>Bacillati</taxon>
        <taxon>Bacillota</taxon>
        <taxon>Tissierellia</taxon>
        <taxon>Tissierellales</taxon>
        <taxon>Tepidimicrobiaceae</taxon>
        <taxon>Tepidimicrobium</taxon>
    </lineage>
</organism>
<evidence type="ECO:0000256" key="1">
    <source>
        <dbReference type="ARBA" id="ARBA00004651"/>
    </source>
</evidence>
<dbReference type="AlphaFoldDB" id="A0A1H2ZZN5"/>
<evidence type="ECO:0000313" key="8">
    <source>
        <dbReference type="Proteomes" id="UP000198828"/>
    </source>
</evidence>
<feature type="transmembrane region" description="Helical" evidence="6">
    <location>
        <begin position="77"/>
        <end position="97"/>
    </location>
</feature>
<accession>A0A1H2ZZN5</accession>
<dbReference type="EMBL" id="FNNG01000008">
    <property type="protein sequence ID" value="SDX22970.1"/>
    <property type="molecule type" value="Genomic_DNA"/>
</dbReference>
<feature type="transmembrane region" description="Helical" evidence="6">
    <location>
        <begin position="293"/>
        <end position="313"/>
    </location>
</feature>
<feature type="transmembrane region" description="Helical" evidence="6">
    <location>
        <begin position="205"/>
        <end position="223"/>
    </location>
</feature>
<dbReference type="PANTHER" id="PTHR47089:SF1">
    <property type="entry name" value="GUANOSINE ABC TRANSPORTER PERMEASE PROTEIN NUPP"/>
    <property type="match status" value="1"/>
</dbReference>
<evidence type="ECO:0000256" key="4">
    <source>
        <dbReference type="ARBA" id="ARBA00022989"/>
    </source>
</evidence>
<keyword evidence="2" id="KW-1003">Cell membrane</keyword>
<evidence type="ECO:0000256" key="3">
    <source>
        <dbReference type="ARBA" id="ARBA00022692"/>
    </source>
</evidence>
<dbReference type="RefSeq" id="WP_093753166.1">
    <property type="nucleotide sequence ID" value="NZ_BSYN01000003.1"/>
</dbReference>
<dbReference type="OrthoDB" id="45037at2"/>
<gene>
    <name evidence="7" type="ORF">SAMN05660923_01943</name>
</gene>
<dbReference type="CDD" id="cd06580">
    <property type="entry name" value="TM_PBP1_transp_TpRbsC_like"/>
    <property type="match status" value="1"/>
</dbReference>
<proteinExistence type="predicted"/>
<evidence type="ECO:0000256" key="6">
    <source>
        <dbReference type="SAM" id="Phobius"/>
    </source>
</evidence>
<keyword evidence="4 6" id="KW-1133">Transmembrane helix</keyword>
<name>A0A1H2ZZN5_9FIRM</name>
<dbReference type="Pfam" id="PF02653">
    <property type="entry name" value="BPD_transp_2"/>
    <property type="match status" value="1"/>
</dbReference>
<sequence>MKGNKFVITLISILLGLVIGGIALSITGFNPIEAYKIMFKGVFSNPKYISWTIIRSTPLILTGISVSFAFKTGLFNIGAEGQFIFGSLVATLVGYFFHLPPIIHPIVALLAGILAGALWGGIAGFLKSKFGINEVITTIMLNWIALYFSNFMVFWEPFKRPNRDASERILDTASIQILEKWKTSDAGKAFLANNTFLKDFLNPPVNFGIIIAILVAILIWYILKHTTLGYQLRAVGFNKDAAEYGGINIKRNTILAMMIAGAISGLSGATQVLGVSKETAILATMEGYGFDGMAVALIANSNPLACIPAALLFGGLKYGGSKLQPTMGAPIEVINITIGVIIMFIAMPKLINIIAAFRSRKRGVEIENAK</sequence>
<reference evidence="7 8" key="1">
    <citation type="submission" date="2016-10" db="EMBL/GenBank/DDBJ databases">
        <authorList>
            <person name="de Groot N.N."/>
        </authorList>
    </citation>
    <scope>NUCLEOTIDE SEQUENCE [LARGE SCALE GENOMIC DNA]</scope>
    <source>
        <strain evidence="7 8">DSM 23310</strain>
    </source>
</reference>
<feature type="transmembrane region" description="Helical" evidence="6">
    <location>
        <begin position="7"/>
        <end position="28"/>
    </location>
</feature>
<feature type="transmembrane region" description="Helical" evidence="6">
    <location>
        <begin position="48"/>
        <end position="70"/>
    </location>
</feature>
<feature type="transmembrane region" description="Helical" evidence="6">
    <location>
        <begin position="135"/>
        <end position="155"/>
    </location>
</feature>